<evidence type="ECO:0000313" key="2">
    <source>
        <dbReference type="Proteomes" id="UP000186074"/>
    </source>
</evidence>
<gene>
    <name evidence="1" type="ORF">LPB137_03090</name>
</gene>
<name>A0A1P8KK19_9BACT</name>
<dbReference type="EMBL" id="CP019070">
    <property type="protein sequence ID" value="APW64899.1"/>
    <property type="molecule type" value="Genomic_DNA"/>
</dbReference>
<dbReference type="OrthoDB" id="9939291at2"/>
<organism evidence="1 2">
    <name type="scientific">Poseidonibacter parvus</name>
    <dbReference type="NCBI Taxonomy" id="1850254"/>
    <lineage>
        <taxon>Bacteria</taxon>
        <taxon>Pseudomonadati</taxon>
        <taxon>Campylobacterota</taxon>
        <taxon>Epsilonproteobacteria</taxon>
        <taxon>Campylobacterales</taxon>
        <taxon>Arcobacteraceae</taxon>
        <taxon>Poseidonibacter</taxon>
    </lineage>
</organism>
<accession>A0A1P8KK19</accession>
<dbReference type="RefSeq" id="WP_076084243.1">
    <property type="nucleotide sequence ID" value="NZ_CP019070.1"/>
</dbReference>
<reference evidence="1 2" key="1">
    <citation type="submission" date="2017-01" db="EMBL/GenBank/DDBJ databases">
        <title>Genome sequencing of Arcobacter sp. LPB0137.</title>
        <authorList>
            <person name="Lee G.-W."/>
            <person name="Yi H."/>
        </authorList>
    </citation>
    <scope>NUCLEOTIDE SEQUENCE [LARGE SCALE GENOMIC DNA]</scope>
    <source>
        <strain evidence="1 2">LPB0137</strain>
    </source>
</reference>
<dbReference type="KEGG" id="alp:LPB137_03090"/>
<dbReference type="STRING" id="1850254.LPB137_03090"/>
<dbReference type="AlphaFoldDB" id="A0A1P8KK19"/>
<evidence type="ECO:0008006" key="3">
    <source>
        <dbReference type="Google" id="ProtNLM"/>
    </source>
</evidence>
<sequence>MMKILVFDLEINENDIYDIVEKYIRNTVIHKTNRTDIFLEKIKQINYDLLVIDVTTSLGDNIFKEATKLNKNYNFLVISTTLTYNSELSCKECSFEYKRKLLLKPLSANDLVNYIENYHTLPCKYSVASTNIIEILEDVMKQFTYYAYIKDLSKITLIQEKSNIKELISIIELLNIHKINYIVDNDDIKLIY</sequence>
<proteinExistence type="predicted"/>
<keyword evidence="2" id="KW-1185">Reference proteome</keyword>
<protein>
    <recommendedName>
        <fullName evidence="3">Response regulatory domain-containing protein</fullName>
    </recommendedName>
</protein>
<dbReference type="Proteomes" id="UP000186074">
    <property type="component" value="Chromosome"/>
</dbReference>
<evidence type="ECO:0000313" key="1">
    <source>
        <dbReference type="EMBL" id="APW64899.1"/>
    </source>
</evidence>